<protein>
    <submittedName>
        <fullName evidence="1">Type II toxin-antitoxin system HicA family toxin</fullName>
    </submittedName>
</protein>
<organism evidence="1 2">
    <name type="scientific">Amphibiibacter pelophylacis</name>
    <dbReference type="NCBI Taxonomy" id="1799477"/>
    <lineage>
        <taxon>Bacteria</taxon>
        <taxon>Pseudomonadati</taxon>
        <taxon>Pseudomonadota</taxon>
        <taxon>Betaproteobacteria</taxon>
        <taxon>Burkholderiales</taxon>
        <taxon>Sphaerotilaceae</taxon>
        <taxon>Amphibiibacter</taxon>
    </lineage>
</organism>
<evidence type="ECO:0000313" key="1">
    <source>
        <dbReference type="EMBL" id="MEJ7138786.1"/>
    </source>
</evidence>
<dbReference type="EMBL" id="JAWDIE010000015">
    <property type="protein sequence ID" value="MEJ7138786.1"/>
    <property type="molecule type" value="Genomic_DNA"/>
</dbReference>
<gene>
    <name evidence="1" type="ORF">RV045_10170</name>
</gene>
<sequence length="84" mass="9446">MKRTSRKTLELLYGRPTSGNVKWHAIEALFVELGAEVTEREGSRVAVVLFGEVRVFHRPHPSPNTDKGAVASVRKWLEQHGVKP</sequence>
<proteinExistence type="predicted"/>
<name>A0ACC6P3J4_9BURK</name>
<comment type="caution">
    <text evidence="1">The sequence shown here is derived from an EMBL/GenBank/DDBJ whole genome shotgun (WGS) entry which is preliminary data.</text>
</comment>
<reference evidence="1" key="1">
    <citation type="submission" date="2023-10" db="EMBL/GenBank/DDBJ databases">
        <title>Amphibacter perezi, gen. nov., sp. nov. a novel taxa of the family Comamonadaceae, class Betaproteobacteria isolated from the skin microbiota of Pelophylax perezi from different populations.</title>
        <authorList>
            <person name="Costa S."/>
            <person name="Proenca D.N."/>
            <person name="Lopes I."/>
            <person name="Morais P.V."/>
        </authorList>
    </citation>
    <scope>NUCLEOTIDE SEQUENCE</scope>
    <source>
        <strain evidence="1">SL12-8</strain>
    </source>
</reference>
<accession>A0ACC6P3J4</accession>
<keyword evidence="2" id="KW-1185">Reference proteome</keyword>
<evidence type="ECO:0000313" key="2">
    <source>
        <dbReference type="Proteomes" id="UP001364695"/>
    </source>
</evidence>
<dbReference type="Proteomes" id="UP001364695">
    <property type="component" value="Unassembled WGS sequence"/>
</dbReference>